<comment type="caution">
    <text evidence="3">The sequence shown here is derived from an EMBL/GenBank/DDBJ whole genome shotgun (WGS) entry which is preliminary data.</text>
</comment>
<feature type="region of interest" description="Disordered" evidence="1">
    <location>
        <begin position="215"/>
        <end position="282"/>
    </location>
</feature>
<evidence type="ECO:0000256" key="2">
    <source>
        <dbReference type="SAM" id="SignalP"/>
    </source>
</evidence>
<feature type="region of interest" description="Disordered" evidence="1">
    <location>
        <begin position="541"/>
        <end position="566"/>
    </location>
</feature>
<feature type="compositionally biased region" description="Basic and acidic residues" evidence="1">
    <location>
        <begin position="553"/>
        <end position="564"/>
    </location>
</feature>
<evidence type="ECO:0000313" key="3">
    <source>
        <dbReference type="EMBL" id="KAG6444326.1"/>
    </source>
</evidence>
<keyword evidence="2" id="KW-0732">Signal</keyword>
<dbReference type="EMBL" id="JH668310">
    <property type="protein sequence ID" value="KAG6444326.1"/>
    <property type="molecule type" value="Genomic_DNA"/>
</dbReference>
<evidence type="ECO:0000313" key="4">
    <source>
        <dbReference type="Proteomes" id="UP000791440"/>
    </source>
</evidence>
<feature type="compositionally biased region" description="Polar residues" evidence="1">
    <location>
        <begin position="220"/>
        <end position="237"/>
    </location>
</feature>
<reference evidence="3" key="1">
    <citation type="journal article" date="2016" name="Insect Biochem. Mol. Biol.">
        <title>Multifaceted biological insights from a draft genome sequence of the tobacco hornworm moth, Manduca sexta.</title>
        <authorList>
            <person name="Kanost M.R."/>
            <person name="Arrese E.L."/>
            <person name="Cao X."/>
            <person name="Chen Y.R."/>
            <person name="Chellapilla S."/>
            <person name="Goldsmith M.R."/>
            <person name="Grosse-Wilde E."/>
            <person name="Heckel D.G."/>
            <person name="Herndon N."/>
            <person name="Jiang H."/>
            <person name="Papanicolaou A."/>
            <person name="Qu J."/>
            <person name="Soulages J.L."/>
            <person name="Vogel H."/>
            <person name="Walters J."/>
            <person name="Waterhouse R.M."/>
            <person name="Ahn S.J."/>
            <person name="Almeida F.C."/>
            <person name="An C."/>
            <person name="Aqrawi P."/>
            <person name="Bretschneider A."/>
            <person name="Bryant W.B."/>
            <person name="Bucks S."/>
            <person name="Chao H."/>
            <person name="Chevignon G."/>
            <person name="Christen J.M."/>
            <person name="Clarke D.F."/>
            <person name="Dittmer N.T."/>
            <person name="Ferguson L.C.F."/>
            <person name="Garavelou S."/>
            <person name="Gordon K.H.J."/>
            <person name="Gunaratna R.T."/>
            <person name="Han Y."/>
            <person name="Hauser F."/>
            <person name="He Y."/>
            <person name="Heidel-Fischer H."/>
            <person name="Hirsh A."/>
            <person name="Hu Y."/>
            <person name="Jiang H."/>
            <person name="Kalra D."/>
            <person name="Klinner C."/>
            <person name="Konig C."/>
            <person name="Kovar C."/>
            <person name="Kroll A.R."/>
            <person name="Kuwar S.S."/>
            <person name="Lee S.L."/>
            <person name="Lehman R."/>
            <person name="Li K."/>
            <person name="Li Z."/>
            <person name="Liang H."/>
            <person name="Lovelace S."/>
            <person name="Lu Z."/>
            <person name="Mansfield J.H."/>
            <person name="McCulloch K.J."/>
            <person name="Mathew T."/>
            <person name="Morton B."/>
            <person name="Muzny D.M."/>
            <person name="Neunemann D."/>
            <person name="Ongeri F."/>
            <person name="Pauchet Y."/>
            <person name="Pu L.L."/>
            <person name="Pyrousis I."/>
            <person name="Rao X.J."/>
            <person name="Redding A."/>
            <person name="Roesel C."/>
            <person name="Sanchez-Gracia A."/>
            <person name="Schaack S."/>
            <person name="Shukla A."/>
            <person name="Tetreau G."/>
            <person name="Wang Y."/>
            <person name="Xiong G.H."/>
            <person name="Traut W."/>
            <person name="Walsh T.K."/>
            <person name="Worley K.C."/>
            <person name="Wu D."/>
            <person name="Wu W."/>
            <person name="Wu Y.Q."/>
            <person name="Zhang X."/>
            <person name="Zou Z."/>
            <person name="Zucker H."/>
            <person name="Briscoe A.D."/>
            <person name="Burmester T."/>
            <person name="Clem R.J."/>
            <person name="Feyereisen R."/>
            <person name="Grimmelikhuijzen C.J.P."/>
            <person name="Hamodrakas S.J."/>
            <person name="Hansson B.S."/>
            <person name="Huguet E."/>
            <person name="Jermiin L.S."/>
            <person name="Lan Q."/>
            <person name="Lehman H.K."/>
            <person name="Lorenzen M."/>
            <person name="Merzendorfer H."/>
            <person name="Michalopoulos I."/>
            <person name="Morton D.B."/>
            <person name="Muthukrishnan S."/>
            <person name="Oakeshott J.G."/>
            <person name="Palmer W."/>
            <person name="Park Y."/>
            <person name="Passarelli A.L."/>
            <person name="Rozas J."/>
            <person name="Schwartz L.M."/>
            <person name="Smith W."/>
            <person name="Southgate A."/>
            <person name="Vilcinskas A."/>
            <person name="Vogt R."/>
            <person name="Wang P."/>
            <person name="Werren J."/>
            <person name="Yu X.Q."/>
            <person name="Zhou J.J."/>
            <person name="Brown S.J."/>
            <person name="Scherer S.E."/>
            <person name="Richards S."/>
            <person name="Blissard G.W."/>
        </authorList>
    </citation>
    <scope>NUCLEOTIDE SEQUENCE</scope>
</reference>
<feature type="region of interest" description="Disordered" evidence="1">
    <location>
        <begin position="771"/>
        <end position="792"/>
    </location>
</feature>
<feature type="region of interest" description="Disordered" evidence="1">
    <location>
        <begin position="171"/>
        <end position="196"/>
    </location>
</feature>
<evidence type="ECO:0000256" key="1">
    <source>
        <dbReference type="SAM" id="MobiDB-lite"/>
    </source>
</evidence>
<proteinExistence type="predicted"/>
<organism evidence="3 4">
    <name type="scientific">Manduca sexta</name>
    <name type="common">Tobacco hawkmoth</name>
    <name type="synonym">Tobacco hornworm</name>
    <dbReference type="NCBI Taxonomy" id="7130"/>
    <lineage>
        <taxon>Eukaryota</taxon>
        <taxon>Metazoa</taxon>
        <taxon>Ecdysozoa</taxon>
        <taxon>Arthropoda</taxon>
        <taxon>Hexapoda</taxon>
        <taxon>Insecta</taxon>
        <taxon>Pterygota</taxon>
        <taxon>Neoptera</taxon>
        <taxon>Endopterygota</taxon>
        <taxon>Lepidoptera</taxon>
        <taxon>Glossata</taxon>
        <taxon>Ditrysia</taxon>
        <taxon>Bombycoidea</taxon>
        <taxon>Sphingidae</taxon>
        <taxon>Sphinginae</taxon>
        <taxon>Sphingini</taxon>
        <taxon>Manduca</taxon>
    </lineage>
</organism>
<dbReference type="AlphaFoldDB" id="A0A921YRH4"/>
<feature type="region of interest" description="Disordered" evidence="1">
    <location>
        <begin position="86"/>
        <end position="119"/>
    </location>
</feature>
<feature type="compositionally biased region" description="Basic and acidic residues" evidence="1">
    <location>
        <begin position="244"/>
        <end position="263"/>
    </location>
</feature>
<reference evidence="3" key="2">
    <citation type="submission" date="2020-12" db="EMBL/GenBank/DDBJ databases">
        <authorList>
            <person name="Kanost M."/>
        </authorList>
    </citation>
    <scope>NUCLEOTIDE SEQUENCE</scope>
</reference>
<sequence>MKMCITIVFILIFIRYNVCDESNESKYIDLLPDEEKEEFLQKIARRIFEEAEVKDDRYKQSREVADDQLNEHTEFVKKILREESANLKQHTDNEREKEDESEEAMRVKPLVKDKISDERTQDDNRYVDLTLRQGKRKKRRDSFDTNLEQNTEGLVNVDIKYDTEENKVIENGEEDSNLAKVQRDRNSKELVNRRDQSSFEDIQVKYVNRKNDVDNKNLDETVSSTNRPRITQMTNFDAESVENFSKEDTTPKHLKDNDDKPEGLKPTTTKSPVSEKVETSSRRFTESIYEPITRNGDELLKMKTSTEEIILTPTEKISTVKILSNFSNINTQKVNITKGVLRSETDNNSTIDNTGGEVYVTKFNMENTASQIYEYTTQRSYNNEKNSSLNNNSVTNGYPLDVEEQPIDLTIHNTVAYDTTKIIHNTESTNMLDTKVAMDTKEAKDFTSNNKVGHETTKIGDNAQPTNISLNTEEVTTHVYRTVNVVKPTELGYDLNKNETNTIIDENNIGSTTTKTTEGSASLNEVAGDVVRALRQRLLEHDEKPDSDESLVNEDKIKHEEPKNRNKQSYNVYELPPNEKPFVIKPEITKSKNQDQPHYVPIYNYSHDNAYFNALNHFGPILDARVEKGDSDIEFHGIEKDDVIQLSEESYGMPKENVDNRKFRFGNKESFGNPKRTHKIQKLMMPVIKQQEHHSEVLINPDDYLDTDYYFGRTYAQLRDGRYDRSKKLPDSHEETHPSLDTIKDHIRSVRKILFQNQIFGYIPPVNGSAGEVTPPEKPSKVTEAPPYDYLKRTNDRNNISVDYYFGRMKQDSEYKRKKKGTKVGYIRYNNYYEDLHVTKDTPEDLMRKVNVIKFGNKLFFRDDKKDFLRNKTKIFAQDESIEYYDTIKKVLKLTNEVDVFPTLEKMRRMNISYTRSRHVPKDLSIYLEVLDEILKTDIKPFIQYDWLGTTVEIQSALSRLIDLTEGVQNKIVIHPADLGLLKYVVYLFQTAKTMIYLKTKQDERDKLRMGVILPRNRKRKPMFLKEKGLLNRVWLFKRENMIENGVLNEFNRFLHDTRVALFDLHDAIKHISLITKYTDQAWFENLQRIYMKNDRKHLLELTLHLTATRLYGLIEESAVNGVEINTVDYIRNNDKHVERSIDEFIFVLRLLDEIKYL</sequence>
<accession>A0A921YRH4</accession>
<feature type="compositionally biased region" description="Basic and acidic residues" evidence="1">
    <location>
        <begin position="273"/>
        <end position="282"/>
    </location>
</feature>
<feature type="compositionally biased region" description="Basic and acidic residues" evidence="1">
    <location>
        <begin position="181"/>
        <end position="196"/>
    </location>
</feature>
<feature type="chain" id="PRO_5037242034" evidence="2">
    <location>
        <begin position="20"/>
        <end position="1158"/>
    </location>
</feature>
<protein>
    <submittedName>
        <fullName evidence="3">Uncharacterized protein</fullName>
    </submittedName>
</protein>
<gene>
    <name evidence="3" type="ORF">O3G_MSEX003341</name>
</gene>
<feature type="signal peptide" evidence="2">
    <location>
        <begin position="1"/>
        <end position="19"/>
    </location>
</feature>
<dbReference type="Proteomes" id="UP000791440">
    <property type="component" value="Unassembled WGS sequence"/>
</dbReference>
<name>A0A921YRH4_MANSE</name>
<keyword evidence="4" id="KW-1185">Reference proteome</keyword>